<dbReference type="Pfam" id="PF10536">
    <property type="entry name" value="PMD"/>
    <property type="match status" value="1"/>
</dbReference>
<dbReference type="GeneID" id="121220353"/>
<protein>
    <submittedName>
        <fullName evidence="3">Serine/threonine-protein phosphatase 7 long form homolog</fullName>
    </submittedName>
</protein>
<proteinExistence type="predicted"/>
<name>A0ABM3AMC1_GOSHI</name>
<sequence>MTRLIRNDEHISDAANNEDSFRLLRARVSVLKKASDARLMPYLELAGFGSVALIRSSDLRFDLLSALVERWRPETHTFYFPCGECTVTLEDVALQLGLPIDRSPVTGVSSFTDPAALCYQLLGDSPGDAIATEGELMCVARAYIIHMVGAVLMPDTNSDSLHLMYLPLLADLSTARSYSWGSAVLAMLYRELCRATKPDVRDIGECLILLQSWALYRLPFLASISHQPYLYPLPLRWTVRPGIEKSYDVPIYRLMIEQHAREGFIWMPYRRPEITNVVPSSAYVDSHIWCTNALIINFNVVEWYHGDRVLRQFGCIQPIPDPPCQLGEVHGMTKRGIFQLDWGIQHRKFVALWNDRLRRVPQMVMATDPQP</sequence>
<dbReference type="Proteomes" id="UP000818029">
    <property type="component" value="Chromosome D08"/>
</dbReference>
<organism evidence="2 3">
    <name type="scientific">Gossypium hirsutum</name>
    <name type="common">Upland cotton</name>
    <name type="synonym">Gossypium mexicanum</name>
    <dbReference type="NCBI Taxonomy" id="3635"/>
    <lineage>
        <taxon>Eukaryota</taxon>
        <taxon>Viridiplantae</taxon>
        <taxon>Streptophyta</taxon>
        <taxon>Embryophyta</taxon>
        <taxon>Tracheophyta</taxon>
        <taxon>Spermatophyta</taxon>
        <taxon>Magnoliopsida</taxon>
        <taxon>eudicotyledons</taxon>
        <taxon>Gunneridae</taxon>
        <taxon>Pentapetalae</taxon>
        <taxon>rosids</taxon>
        <taxon>malvids</taxon>
        <taxon>Malvales</taxon>
        <taxon>Malvaceae</taxon>
        <taxon>Malvoideae</taxon>
        <taxon>Gossypium</taxon>
    </lineage>
</organism>
<evidence type="ECO:0000313" key="2">
    <source>
        <dbReference type="Proteomes" id="UP000818029"/>
    </source>
</evidence>
<reference evidence="2" key="1">
    <citation type="journal article" date="2020" name="Nat. Genet.">
        <title>Genomic diversifications of five Gossypium allopolyploid species and their impact on cotton improvement.</title>
        <authorList>
            <person name="Chen Z.J."/>
            <person name="Sreedasyam A."/>
            <person name="Ando A."/>
            <person name="Song Q."/>
            <person name="De Santiago L.M."/>
            <person name="Hulse-Kemp A.M."/>
            <person name="Ding M."/>
            <person name="Ye W."/>
            <person name="Kirkbride R.C."/>
            <person name="Jenkins J."/>
            <person name="Plott C."/>
            <person name="Lovell J."/>
            <person name="Lin Y.M."/>
            <person name="Vaughn R."/>
            <person name="Liu B."/>
            <person name="Simpson S."/>
            <person name="Scheffler B.E."/>
            <person name="Wen L."/>
            <person name="Saski C.A."/>
            <person name="Grover C.E."/>
            <person name="Hu G."/>
            <person name="Conover J.L."/>
            <person name="Carlson J.W."/>
            <person name="Shu S."/>
            <person name="Boston L.B."/>
            <person name="Williams M."/>
            <person name="Peterson D.G."/>
            <person name="McGee K."/>
            <person name="Jones D.C."/>
            <person name="Wendel J.F."/>
            <person name="Stelly D.M."/>
            <person name="Grimwood J."/>
            <person name="Schmutz J."/>
        </authorList>
    </citation>
    <scope>NUCLEOTIDE SEQUENCE [LARGE SCALE GENOMIC DNA]</scope>
    <source>
        <strain evidence="2">cv. TM-1</strain>
    </source>
</reference>
<feature type="domain" description="Aminotransferase-like plant mobile" evidence="1">
    <location>
        <begin position="52"/>
        <end position="360"/>
    </location>
</feature>
<accession>A0ABM3AMC1</accession>
<evidence type="ECO:0000259" key="1">
    <source>
        <dbReference type="Pfam" id="PF10536"/>
    </source>
</evidence>
<dbReference type="PANTHER" id="PTHR46033">
    <property type="entry name" value="PROTEIN MAIN-LIKE 2"/>
    <property type="match status" value="1"/>
</dbReference>
<gene>
    <name evidence="3" type="primary">LOC121220353</name>
</gene>
<dbReference type="PANTHER" id="PTHR46033:SF8">
    <property type="entry name" value="PROTEIN MAINTENANCE OF MERISTEMS-LIKE"/>
    <property type="match status" value="1"/>
</dbReference>
<reference evidence="3" key="2">
    <citation type="submission" date="2025-08" db="UniProtKB">
        <authorList>
            <consortium name="RefSeq"/>
        </authorList>
    </citation>
    <scope>IDENTIFICATION</scope>
</reference>
<dbReference type="InterPro" id="IPR019557">
    <property type="entry name" value="AminoTfrase-like_pln_mobile"/>
</dbReference>
<dbReference type="InterPro" id="IPR044824">
    <property type="entry name" value="MAIN-like"/>
</dbReference>
<evidence type="ECO:0000313" key="3">
    <source>
        <dbReference type="RefSeq" id="XP_040955977.1"/>
    </source>
</evidence>
<dbReference type="RefSeq" id="XP_040955977.1">
    <property type="nucleotide sequence ID" value="XM_041100043.1"/>
</dbReference>
<keyword evidence="2" id="KW-1185">Reference proteome</keyword>